<keyword evidence="1" id="KW-1133">Transmembrane helix</keyword>
<evidence type="ECO:0000313" key="2">
    <source>
        <dbReference type="EMBL" id="QSG05245.1"/>
    </source>
</evidence>
<feature type="transmembrane region" description="Helical" evidence="1">
    <location>
        <begin position="68"/>
        <end position="89"/>
    </location>
</feature>
<organism evidence="2 3">
    <name type="scientific">Halapricum desulfuricans</name>
    <dbReference type="NCBI Taxonomy" id="2841257"/>
    <lineage>
        <taxon>Archaea</taxon>
        <taxon>Methanobacteriati</taxon>
        <taxon>Methanobacteriota</taxon>
        <taxon>Stenosarchaea group</taxon>
        <taxon>Halobacteria</taxon>
        <taxon>Halobacteriales</taxon>
        <taxon>Haloarculaceae</taxon>
        <taxon>Halapricum</taxon>
    </lineage>
</organism>
<proteinExistence type="predicted"/>
<dbReference type="RefSeq" id="WP_229114994.1">
    <property type="nucleotide sequence ID" value="NZ_CP064787.1"/>
</dbReference>
<dbReference type="Pfam" id="PF24396">
    <property type="entry name" value="DUF7541"/>
    <property type="match status" value="1"/>
</dbReference>
<keyword evidence="1" id="KW-0472">Membrane</keyword>
<dbReference type="GeneID" id="68854524"/>
<name>A0A897N3B7_9EURY</name>
<accession>A0A897N3B7</accession>
<evidence type="ECO:0000256" key="1">
    <source>
        <dbReference type="SAM" id="Phobius"/>
    </source>
</evidence>
<evidence type="ECO:0000313" key="3">
    <source>
        <dbReference type="Proteomes" id="UP000663525"/>
    </source>
</evidence>
<sequence length="137" mass="13907">MSEKAGVSDRYPTASPWPVFVALGFALTELGLFVGVFPVAVGGGLLLGGSVAGILTEADYVSHLWRTAAYMGVALVLVGAGLMALGGQFDLGVLVDSIDRPNVAGHRLLSRGLAISTAGVMLIATGAVGQFGRHPTA</sequence>
<feature type="transmembrane region" description="Helical" evidence="1">
    <location>
        <begin position="109"/>
        <end position="131"/>
    </location>
</feature>
<dbReference type="AlphaFoldDB" id="A0A897N3B7"/>
<keyword evidence="1" id="KW-0812">Transmembrane</keyword>
<protein>
    <submittedName>
        <fullName evidence="2">Putative membrane protein</fullName>
    </submittedName>
</protein>
<reference evidence="2" key="1">
    <citation type="submission" date="2020-11" db="EMBL/GenBank/DDBJ databases">
        <title>Carbohydrate-dependent, anaerobic sulfur respiration: A novel catabolism in halophilic archaea.</title>
        <authorList>
            <person name="Sorokin D.Y."/>
            <person name="Messina E."/>
            <person name="Smedile F."/>
            <person name="La Cono V."/>
            <person name="Hallsworth J.E."/>
            <person name="Yakimov M.M."/>
        </authorList>
    </citation>
    <scope>NUCLEOTIDE SEQUENCE</scope>
    <source>
        <strain evidence="2">HSR12-1</strain>
    </source>
</reference>
<dbReference type="EMBL" id="CP064787">
    <property type="protein sequence ID" value="QSG05245.1"/>
    <property type="molecule type" value="Genomic_DNA"/>
</dbReference>
<dbReference type="InterPro" id="IPR055963">
    <property type="entry name" value="DUF7541"/>
</dbReference>
<dbReference type="Proteomes" id="UP000663525">
    <property type="component" value="Chromosome"/>
</dbReference>
<gene>
    <name evidence="2" type="ORF">HSR121_0895</name>
</gene>
<feature type="transmembrane region" description="Helical" evidence="1">
    <location>
        <begin position="20"/>
        <end position="47"/>
    </location>
</feature>